<name>A0ABP7IRH1_9ACTN</name>
<dbReference type="Gene3D" id="3.50.50.60">
    <property type="entry name" value="FAD/NAD(P)-binding domain"/>
    <property type="match status" value="2"/>
</dbReference>
<dbReference type="SUPFAM" id="SSF55424">
    <property type="entry name" value="FAD/NAD-linked reductases, dimerisation (C-terminal) domain"/>
    <property type="match status" value="1"/>
</dbReference>
<evidence type="ECO:0000259" key="5">
    <source>
        <dbReference type="Pfam" id="PF02852"/>
    </source>
</evidence>
<dbReference type="Pfam" id="PF02852">
    <property type="entry name" value="Pyr_redox_dim"/>
    <property type="match status" value="1"/>
</dbReference>
<gene>
    <name evidence="7" type="ORF">GCM10022226_52270</name>
</gene>
<dbReference type="SUPFAM" id="SSF51905">
    <property type="entry name" value="FAD/NAD(P)-binding domain"/>
    <property type="match status" value="1"/>
</dbReference>
<comment type="caution">
    <text evidence="7">The sequence shown here is derived from an EMBL/GenBank/DDBJ whole genome shotgun (WGS) entry which is preliminary data.</text>
</comment>
<protein>
    <submittedName>
        <fullName evidence="7">NAD(P)/FAD-dependent oxidoreductase</fullName>
    </submittedName>
</protein>
<keyword evidence="4" id="KW-0274">FAD</keyword>
<evidence type="ECO:0000256" key="3">
    <source>
        <dbReference type="ARBA" id="ARBA00022630"/>
    </source>
</evidence>
<dbReference type="InterPro" id="IPR023753">
    <property type="entry name" value="FAD/NAD-binding_dom"/>
</dbReference>
<dbReference type="PRINTS" id="PR00411">
    <property type="entry name" value="PNDRDTASEI"/>
</dbReference>
<dbReference type="Gene3D" id="3.30.390.30">
    <property type="match status" value="1"/>
</dbReference>
<evidence type="ECO:0000313" key="8">
    <source>
        <dbReference type="Proteomes" id="UP001500888"/>
    </source>
</evidence>
<feature type="domain" description="FAD/NAD(P)-binding" evidence="6">
    <location>
        <begin position="6"/>
        <end position="319"/>
    </location>
</feature>
<dbReference type="InterPro" id="IPR036188">
    <property type="entry name" value="FAD/NAD-bd_sf"/>
</dbReference>
<evidence type="ECO:0000313" key="7">
    <source>
        <dbReference type="EMBL" id="GAA3825128.1"/>
    </source>
</evidence>
<keyword evidence="8" id="KW-1185">Reference proteome</keyword>
<dbReference type="InterPro" id="IPR004099">
    <property type="entry name" value="Pyr_nucl-diS_OxRdtase_dimer"/>
</dbReference>
<dbReference type="PANTHER" id="PTHR43014">
    <property type="entry name" value="MERCURIC REDUCTASE"/>
    <property type="match status" value="1"/>
</dbReference>
<organism evidence="7 8">
    <name type="scientific">Sphaerisporangium flaviroseum</name>
    <dbReference type="NCBI Taxonomy" id="509199"/>
    <lineage>
        <taxon>Bacteria</taxon>
        <taxon>Bacillati</taxon>
        <taxon>Actinomycetota</taxon>
        <taxon>Actinomycetes</taxon>
        <taxon>Streptosporangiales</taxon>
        <taxon>Streptosporangiaceae</taxon>
        <taxon>Sphaerisporangium</taxon>
    </lineage>
</organism>
<dbReference type="InterPro" id="IPR016156">
    <property type="entry name" value="FAD/NAD-linked_Rdtase_dimer_sf"/>
</dbReference>
<evidence type="ECO:0000256" key="2">
    <source>
        <dbReference type="ARBA" id="ARBA00007532"/>
    </source>
</evidence>
<comment type="cofactor">
    <cofactor evidence="1">
        <name>FAD</name>
        <dbReference type="ChEBI" id="CHEBI:57692"/>
    </cofactor>
</comment>
<evidence type="ECO:0000259" key="6">
    <source>
        <dbReference type="Pfam" id="PF07992"/>
    </source>
</evidence>
<feature type="domain" description="Pyridine nucleotide-disulphide oxidoreductase dimerisation" evidence="5">
    <location>
        <begin position="339"/>
        <end position="442"/>
    </location>
</feature>
<reference evidence="8" key="1">
    <citation type="journal article" date="2019" name="Int. J. Syst. Evol. Microbiol.">
        <title>The Global Catalogue of Microorganisms (GCM) 10K type strain sequencing project: providing services to taxonomists for standard genome sequencing and annotation.</title>
        <authorList>
            <consortium name="The Broad Institute Genomics Platform"/>
            <consortium name="The Broad Institute Genome Sequencing Center for Infectious Disease"/>
            <person name="Wu L."/>
            <person name="Ma J."/>
        </authorList>
    </citation>
    <scope>NUCLEOTIDE SEQUENCE [LARGE SCALE GENOMIC DNA]</scope>
    <source>
        <strain evidence="8">JCM 16908</strain>
    </source>
</reference>
<evidence type="ECO:0000256" key="4">
    <source>
        <dbReference type="ARBA" id="ARBA00022827"/>
    </source>
</evidence>
<comment type="similarity">
    <text evidence="2">Belongs to the class-I pyridine nucleotide-disulfide oxidoreductase family.</text>
</comment>
<sequence length="451" mass="47505">MYAEEFDVIVVGLGPGGEEVAGRLAEAGLAVAGVEADLVGGECPYWGCVPSKMMIRAADLLAEGRRIPGMAGQAAVVSDWAPVARRIREEATDHWNDKVAADRFTDKGGTLVRGRGRLTGPREVTVDGTRVLRARRGVVISTGTHASVPPIPGLAGTPYWTNHAAIEAEQVPESLIVLGAGAVGAELAQVFRRFGAEVTVIEGAERMLPQEEPEAGELIAKVFTREGMSVHTGAKVTRVDHHGAAFTVMTEEGSHRAERLLVATGRQTDLAALGVGVIGLDESAKAIDVDEHMRAADGVWALGDVTGKGAFTHMAMYQARIALADVLGEQGPAAAYHAVPRVTFTDPEVGSVGMTARQASEKGIAVRVATTEVSSSARGWIHGADGLIKLVADERVLVGATCAGPYAGEVLGLLTLAVHSRVPIEELKRMIYAYPTFHRAVEDTLGQLGRP</sequence>
<dbReference type="Proteomes" id="UP001500888">
    <property type="component" value="Unassembled WGS sequence"/>
</dbReference>
<dbReference type="Pfam" id="PF07992">
    <property type="entry name" value="Pyr_redox_2"/>
    <property type="match status" value="1"/>
</dbReference>
<dbReference type="PIRSF" id="PIRSF000350">
    <property type="entry name" value="Mercury_reductase_MerA"/>
    <property type="match status" value="1"/>
</dbReference>
<dbReference type="PRINTS" id="PR00368">
    <property type="entry name" value="FADPNR"/>
</dbReference>
<dbReference type="InterPro" id="IPR001100">
    <property type="entry name" value="Pyr_nuc-diS_OxRdtase"/>
</dbReference>
<proteinExistence type="inferred from homology"/>
<dbReference type="PANTHER" id="PTHR43014:SF2">
    <property type="entry name" value="MERCURIC REDUCTASE"/>
    <property type="match status" value="1"/>
</dbReference>
<dbReference type="EMBL" id="BAAAZR010000020">
    <property type="protein sequence ID" value="GAA3825128.1"/>
    <property type="molecule type" value="Genomic_DNA"/>
</dbReference>
<accession>A0ABP7IRH1</accession>
<keyword evidence="3" id="KW-0285">Flavoprotein</keyword>
<evidence type="ECO:0000256" key="1">
    <source>
        <dbReference type="ARBA" id="ARBA00001974"/>
    </source>
</evidence>